<keyword evidence="2" id="KW-1185">Reference proteome</keyword>
<accession>A0A6I3KQ50</accession>
<evidence type="ECO:0000313" key="1">
    <source>
        <dbReference type="EMBL" id="MTD95787.1"/>
    </source>
</evidence>
<dbReference type="InterPro" id="IPR019291">
    <property type="entry name" value="Host_attachment_protein"/>
</dbReference>
<dbReference type="Pfam" id="PF10116">
    <property type="entry name" value="Host_attach"/>
    <property type="match status" value="1"/>
</dbReference>
<dbReference type="EMBL" id="WMBQ01000002">
    <property type="protein sequence ID" value="MTD95787.1"/>
    <property type="molecule type" value="Genomic_DNA"/>
</dbReference>
<gene>
    <name evidence="1" type="ORF">GIW81_15720</name>
</gene>
<reference evidence="1 2" key="1">
    <citation type="submission" date="2019-11" db="EMBL/GenBank/DDBJ databases">
        <title>Identification of a novel strain.</title>
        <authorList>
            <person name="Xu Q."/>
            <person name="Wang G."/>
        </authorList>
    </citation>
    <scope>NUCLEOTIDE SEQUENCE [LARGE SCALE GENOMIC DNA]</scope>
    <source>
        <strain evidence="2">xq</strain>
    </source>
</reference>
<comment type="caution">
    <text evidence="1">The sequence shown here is derived from an EMBL/GenBank/DDBJ whole genome shotgun (WGS) entry which is preliminary data.</text>
</comment>
<dbReference type="RefSeq" id="WP_154740287.1">
    <property type="nucleotide sequence ID" value="NZ_WMBQ01000002.1"/>
</dbReference>
<protein>
    <submittedName>
        <fullName evidence="1">Host attachment protein</fullName>
    </submittedName>
</protein>
<name>A0A6I3KQ50_9HYPH</name>
<evidence type="ECO:0000313" key="2">
    <source>
        <dbReference type="Proteomes" id="UP000440694"/>
    </source>
</evidence>
<dbReference type="AlphaFoldDB" id="A0A6I3KQ50"/>
<proteinExistence type="predicted"/>
<sequence>MKPTITWIVVADGARARIFVNRGPGKGLELSGRELTAEHPRTSDMVRDSLPRTHESVGHARHAIEPRVDPHQDAKREFTEHLAQVLDQSVAERAFDRFVVVAPPKMLGDFRKAMSKRLQPLLHGEVAKDLTKASSKEVADHLAETIII</sequence>
<dbReference type="Proteomes" id="UP000440694">
    <property type="component" value="Unassembled WGS sequence"/>
</dbReference>
<organism evidence="1 2">
    <name type="scientific">Hyphomicrobium album</name>
    <dbReference type="NCBI Taxonomy" id="2665159"/>
    <lineage>
        <taxon>Bacteria</taxon>
        <taxon>Pseudomonadati</taxon>
        <taxon>Pseudomonadota</taxon>
        <taxon>Alphaproteobacteria</taxon>
        <taxon>Hyphomicrobiales</taxon>
        <taxon>Hyphomicrobiaceae</taxon>
        <taxon>Hyphomicrobium</taxon>
    </lineage>
</organism>